<comment type="caution">
    <text evidence="2">The sequence shown here is derived from an EMBL/GenBank/DDBJ whole genome shotgun (WGS) entry which is preliminary data.</text>
</comment>
<evidence type="ECO:0000313" key="2">
    <source>
        <dbReference type="EMBL" id="KAG2270162.1"/>
    </source>
</evidence>
<accession>A0A8X7QIX7</accession>
<dbReference type="EMBL" id="JAAMPC010000013">
    <property type="protein sequence ID" value="KAG2270162.1"/>
    <property type="molecule type" value="Genomic_DNA"/>
</dbReference>
<sequence length="432" mass="47489">MSSGAGDAFSRRRWSLSSPLSSAFIPLFAAHFKFQMLRSRSLLQTEERDTRRSLCRRHELRLLVSTIVLLTDSLATVVLRFTGTFPGELHSGCLRKSYTVDLSRVLQLIMELSSQRSSYCFPSPGSETAKLPHVAPFYSYGARVQGNSSSDPNLIGRSSLSSPPSELPSPLACPFLNGGSAYHHRTSLSTSGFDGHSACSGELVSPPVSTIYLSVDICCTISDLQFRSTTSRILPATASEPKRYVPNWAWPNSFLEATKVINKNLKPIFSNQNMRYIVVVMAFLVILKMFDGFFGINKLRLLQYHLFWKNFYESFLQLCLPSMNGDALSDSLLSPRFNLLTGLLLCVAVCTGPESAIETTSVFLVGEGCPSTSLVTISQLSDFVVASSTHSKFVLNSLSTSYGDLSYLISFSILVYDLSSRGCPIPSFPCSP</sequence>
<keyword evidence="1" id="KW-1133">Transmembrane helix</keyword>
<dbReference type="Proteomes" id="UP000886595">
    <property type="component" value="Unassembled WGS sequence"/>
</dbReference>
<protein>
    <submittedName>
        <fullName evidence="2">Uncharacterized protein</fullName>
    </submittedName>
</protein>
<keyword evidence="3" id="KW-1185">Reference proteome</keyword>
<proteinExistence type="predicted"/>
<evidence type="ECO:0000313" key="3">
    <source>
        <dbReference type="Proteomes" id="UP000886595"/>
    </source>
</evidence>
<dbReference type="AlphaFoldDB" id="A0A8X7QIX7"/>
<name>A0A8X7QIX7_BRACI</name>
<reference evidence="2 3" key="1">
    <citation type="submission" date="2020-02" db="EMBL/GenBank/DDBJ databases">
        <authorList>
            <person name="Ma Q."/>
            <person name="Huang Y."/>
            <person name="Song X."/>
            <person name="Pei D."/>
        </authorList>
    </citation>
    <scope>NUCLEOTIDE SEQUENCE [LARGE SCALE GENOMIC DNA]</scope>
    <source>
        <strain evidence="2">Sxm20200214</strain>
        <tissue evidence="2">Leaf</tissue>
    </source>
</reference>
<dbReference type="OrthoDB" id="1106224at2759"/>
<organism evidence="2 3">
    <name type="scientific">Brassica carinata</name>
    <name type="common">Ethiopian mustard</name>
    <name type="synonym">Abyssinian cabbage</name>
    <dbReference type="NCBI Taxonomy" id="52824"/>
    <lineage>
        <taxon>Eukaryota</taxon>
        <taxon>Viridiplantae</taxon>
        <taxon>Streptophyta</taxon>
        <taxon>Embryophyta</taxon>
        <taxon>Tracheophyta</taxon>
        <taxon>Spermatophyta</taxon>
        <taxon>Magnoliopsida</taxon>
        <taxon>eudicotyledons</taxon>
        <taxon>Gunneridae</taxon>
        <taxon>Pentapetalae</taxon>
        <taxon>rosids</taxon>
        <taxon>malvids</taxon>
        <taxon>Brassicales</taxon>
        <taxon>Brassicaceae</taxon>
        <taxon>Brassiceae</taxon>
        <taxon>Brassica</taxon>
    </lineage>
</organism>
<feature type="transmembrane region" description="Helical" evidence="1">
    <location>
        <begin position="276"/>
        <end position="296"/>
    </location>
</feature>
<keyword evidence="1" id="KW-0472">Membrane</keyword>
<gene>
    <name evidence="2" type="ORF">Bca52824_064717</name>
</gene>
<evidence type="ECO:0000256" key="1">
    <source>
        <dbReference type="SAM" id="Phobius"/>
    </source>
</evidence>
<keyword evidence="1" id="KW-0812">Transmembrane</keyword>